<sequence length="299" mass="34339">MPPKSNGVKTEPKKAHQDDDIQVVNTVISCLDIISRQRINKGVKSTRCTHISCFDLSSFCEINSIPPSYYEKDKVEFNERPTRYEAKKIVQEIKDDQTNSNSDALFQLKLNGKNVTLHARKLTGKRKDFGKELRCPICNVKFLQNELIADDFMITLLKNVPSDVESIEIDESMMVKLVKEKTPFESEKVVEVLDIESESESENLKKSRRTRRRRSGNNNDNNNDHEDEDEEDSDDEPISSQVRRSKRHKNVIKIVEMNDDEDEDDKDGLAYDSLDELFNDKINGTSSHKGTQDDPLVID</sequence>
<organism evidence="2 3">
    <name type="scientific">Wickerhamomyces ciferrii (strain ATCC 14091 / BCRC 22168 / CBS 111 / JCM 3599 / NBRC 0793 / NRRL Y-1031 F-60-10)</name>
    <name type="common">Yeast</name>
    <name type="synonym">Pichia ciferrii</name>
    <dbReference type="NCBI Taxonomy" id="1206466"/>
    <lineage>
        <taxon>Eukaryota</taxon>
        <taxon>Fungi</taxon>
        <taxon>Dikarya</taxon>
        <taxon>Ascomycota</taxon>
        <taxon>Saccharomycotina</taxon>
        <taxon>Saccharomycetes</taxon>
        <taxon>Phaffomycetales</taxon>
        <taxon>Wickerhamomycetaceae</taxon>
        <taxon>Wickerhamomyces</taxon>
    </lineage>
</organism>
<comment type="caution">
    <text evidence="2">The sequence shown here is derived from an EMBL/GenBank/DDBJ whole genome shotgun (WGS) entry which is preliminary data.</text>
</comment>
<dbReference type="AlphaFoldDB" id="K0KGX1"/>
<dbReference type="GO" id="GO:0061665">
    <property type="term" value="F:SUMO ligase activity"/>
    <property type="evidence" value="ECO:0007669"/>
    <property type="project" value="TreeGrafter"/>
</dbReference>
<dbReference type="PANTHER" id="PTHR10782">
    <property type="entry name" value="ZINC FINGER MIZ DOMAIN-CONTAINING PROTEIN"/>
    <property type="match status" value="1"/>
</dbReference>
<evidence type="ECO:0000313" key="3">
    <source>
        <dbReference type="Proteomes" id="UP000009328"/>
    </source>
</evidence>
<dbReference type="STRING" id="1206466.K0KGX1"/>
<dbReference type="InParanoid" id="K0KGX1"/>
<dbReference type="PANTHER" id="PTHR10782:SF4">
    <property type="entry name" value="TONALLI, ISOFORM E"/>
    <property type="match status" value="1"/>
</dbReference>
<evidence type="ECO:0000256" key="1">
    <source>
        <dbReference type="SAM" id="MobiDB-lite"/>
    </source>
</evidence>
<proteinExistence type="predicted"/>
<dbReference type="EMBL" id="CAIF01000020">
    <property type="protein sequence ID" value="CCH41432.1"/>
    <property type="molecule type" value="Genomic_DNA"/>
</dbReference>
<feature type="compositionally biased region" description="Acidic residues" evidence="1">
    <location>
        <begin position="225"/>
        <end position="237"/>
    </location>
</feature>
<dbReference type="GO" id="GO:0016874">
    <property type="term" value="F:ligase activity"/>
    <property type="evidence" value="ECO:0007669"/>
    <property type="project" value="UniProtKB-KW"/>
</dbReference>
<dbReference type="Gene3D" id="3.30.40.10">
    <property type="entry name" value="Zinc/RING finger domain, C3HC4 (zinc finger)"/>
    <property type="match status" value="1"/>
</dbReference>
<dbReference type="Proteomes" id="UP000009328">
    <property type="component" value="Unassembled WGS sequence"/>
</dbReference>
<name>K0KGX1_WICCF</name>
<dbReference type="InterPro" id="IPR013083">
    <property type="entry name" value="Znf_RING/FYVE/PHD"/>
</dbReference>
<keyword evidence="2" id="KW-0436">Ligase</keyword>
<keyword evidence="3" id="KW-1185">Reference proteome</keyword>
<dbReference type="GO" id="GO:0016925">
    <property type="term" value="P:protein sumoylation"/>
    <property type="evidence" value="ECO:0007669"/>
    <property type="project" value="TreeGrafter"/>
</dbReference>
<protein>
    <submittedName>
        <fullName evidence="2">E3 SUMO-protein ligase</fullName>
        <ecNumber evidence="2">6.-.-.-</ecNumber>
    </submittedName>
</protein>
<reference evidence="2 3" key="1">
    <citation type="journal article" date="2012" name="Eukaryot. Cell">
        <title>Draft genome sequence of Wickerhamomyces ciferrii NRRL Y-1031 F-60-10.</title>
        <authorList>
            <person name="Schneider J."/>
            <person name="Andrea H."/>
            <person name="Blom J."/>
            <person name="Jaenicke S."/>
            <person name="Ruckert C."/>
            <person name="Schorsch C."/>
            <person name="Szczepanowski R."/>
            <person name="Farwick M."/>
            <person name="Goesmann A."/>
            <person name="Puhler A."/>
            <person name="Schaffer S."/>
            <person name="Tauch A."/>
            <person name="Kohler T."/>
            <person name="Brinkrolf K."/>
        </authorList>
    </citation>
    <scope>NUCLEOTIDE SEQUENCE [LARGE SCALE GENOMIC DNA]</scope>
    <source>
        <strain evidence="3">ATCC 14091 / BCRC 22168 / CBS 111 / JCM 3599 / NBRC 0793 / NRRL Y-1031 F-60-10</strain>
    </source>
</reference>
<dbReference type="GO" id="GO:0000785">
    <property type="term" value="C:chromatin"/>
    <property type="evidence" value="ECO:0007669"/>
    <property type="project" value="TreeGrafter"/>
</dbReference>
<dbReference type="EC" id="6.-.-.-" evidence="2"/>
<gene>
    <name evidence="2" type="ORF">BN7_973</name>
</gene>
<dbReference type="eggNOG" id="ENOG502T0I1">
    <property type="taxonomic scope" value="Eukaryota"/>
</dbReference>
<feature type="region of interest" description="Disordered" evidence="1">
    <location>
        <begin position="195"/>
        <end position="299"/>
    </location>
</feature>
<dbReference type="HOGENOM" id="CLU_931276_0_0_1"/>
<feature type="compositionally biased region" description="Basic residues" evidence="1">
    <location>
        <begin position="206"/>
        <end position="215"/>
    </location>
</feature>
<accession>K0KGX1</accession>
<evidence type="ECO:0000313" key="2">
    <source>
        <dbReference type="EMBL" id="CCH41432.1"/>
    </source>
</evidence>
<feature type="compositionally biased region" description="Acidic residues" evidence="1">
    <location>
        <begin position="257"/>
        <end position="266"/>
    </location>
</feature>